<dbReference type="PANTHER" id="PTHR30023">
    <property type="entry name" value="D-ALANYL-D-ALANINE CARBOXYPEPTIDASE"/>
    <property type="match status" value="1"/>
</dbReference>
<dbReference type="EMBL" id="SOJN01000022">
    <property type="protein sequence ID" value="TET47404.1"/>
    <property type="molecule type" value="Genomic_DNA"/>
</dbReference>
<dbReference type="PRINTS" id="PR00922">
    <property type="entry name" value="DADACBPTASE3"/>
</dbReference>
<keyword evidence="2 3" id="KW-0378">Hydrolase</keyword>
<dbReference type="GO" id="GO:0006508">
    <property type="term" value="P:proteolysis"/>
    <property type="evidence" value="ECO:0007669"/>
    <property type="project" value="InterPro"/>
</dbReference>
<evidence type="ECO:0000256" key="1">
    <source>
        <dbReference type="ARBA" id="ARBA00006096"/>
    </source>
</evidence>
<sequence>MVEWRGVRLCISMIWVPLIFCSLVGFAQCSEWRLARNLDRVLKSSGLRRAFVGVMVEDLKTGRVLYSRNEDFLFIPASNEKLLTTTASLHWFGPDFTYCTQVYATGTVSTDSALDGNLVVVGSGDPTFSETFGINPDSVFSSWAESLKIRGVYRIAGSVVTDESLFDRERLGYGWDWHYLSYWYAAEVSALSYNDNSVQIDVLPGDSVGATASVLLSPRTSYAKLTGTVLTSSPGTGASVDIWRTPSTNEICISGSLAVDQEMKSFRVSVSDPALFYAHRFTEILKENSIEVDGEPFVCDSTPVSATLLFSHYSPELESTIGVTNKGSENLSAEMLFKTMGAQAYGEGTFENGARAVKSYLATIGIDTSRCISVDGSGLSRRNLVSPRALVKLLHANFTGGALTNSLPVSGSAGTLESRMEREPLAGRVYAKTGTLDQTSALSGYVMALSGRPVAFALMTNHFVEEIGMIKSLEDEVCRALVHYSPRSFGPKGGRHRGKVR</sequence>
<dbReference type="Pfam" id="PF02113">
    <property type="entry name" value="Peptidase_S13"/>
    <property type="match status" value="1"/>
</dbReference>
<dbReference type="AlphaFoldDB" id="A0A523UXZ4"/>
<gene>
    <name evidence="3" type="primary">dacB</name>
    <name evidence="3" type="ORF">E3J62_01600</name>
</gene>
<organism evidence="3 4">
    <name type="scientific">candidate division TA06 bacterium</name>
    <dbReference type="NCBI Taxonomy" id="2250710"/>
    <lineage>
        <taxon>Bacteria</taxon>
        <taxon>Bacteria division TA06</taxon>
    </lineage>
</organism>
<dbReference type="InterPro" id="IPR000667">
    <property type="entry name" value="Peptidase_S13"/>
</dbReference>
<keyword evidence="3" id="KW-0121">Carboxypeptidase</keyword>
<evidence type="ECO:0000313" key="4">
    <source>
        <dbReference type="Proteomes" id="UP000315525"/>
    </source>
</evidence>
<dbReference type="PANTHER" id="PTHR30023:SF0">
    <property type="entry name" value="PENICILLIN-SENSITIVE CARBOXYPEPTIDASE A"/>
    <property type="match status" value="1"/>
</dbReference>
<evidence type="ECO:0000313" key="3">
    <source>
        <dbReference type="EMBL" id="TET47404.1"/>
    </source>
</evidence>
<dbReference type="Gene3D" id="3.50.80.20">
    <property type="entry name" value="D-Ala-D-Ala carboxypeptidase C, peptidase S13"/>
    <property type="match status" value="1"/>
</dbReference>
<keyword evidence="3" id="KW-0645">Protease</keyword>
<dbReference type="GO" id="GO:0000270">
    <property type="term" value="P:peptidoglycan metabolic process"/>
    <property type="evidence" value="ECO:0007669"/>
    <property type="project" value="TreeGrafter"/>
</dbReference>
<dbReference type="Proteomes" id="UP000315525">
    <property type="component" value="Unassembled WGS sequence"/>
</dbReference>
<reference evidence="3 4" key="1">
    <citation type="submission" date="2019-03" db="EMBL/GenBank/DDBJ databases">
        <title>Metabolic potential of uncultured bacteria and archaea associated with petroleum seepage in deep-sea sediments.</title>
        <authorList>
            <person name="Dong X."/>
            <person name="Hubert C."/>
        </authorList>
    </citation>
    <scope>NUCLEOTIDE SEQUENCE [LARGE SCALE GENOMIC DNA]</scope>
    <source>
        <strain evidence="3">E44_bin18</strain>
    </source>
</reference>
<proteinExistence type="inferred from homology"/>
<name>A0A523UXZ4_UNCT6</name>
<dbReference type="EC" id="3.4.16.4" evidence="3"/>
<dbReference type="SUPFAM" id="SSF56601">
    <property type="entry name" value="beta-lactamase/transpeptidase-like"/>
    <property type="match status" value="1"/>
</dbReference>
<dbReference type="InterPro" id="IPR012338">
    <property type="entry name" value="Beta-lactam/transpept-like"/>
</dbReference>
<accession>A0A523UXZ4</accession>
<dbReference type="GO" id="GO:0009002">
    <property type="term" value="F:serine-type D-Ala-D-Ala carboxypeptidase activity"/>
    <property type="evidence" value="ECO:0007669"/>
    <property type="project" value="UniProtKB-EC"/>
</dbReference>
<protein>
    <submittedName>
        <fullName evidence="3">D-alanyl-D-alanine carboxypeptidase/D-alanyl-D-alanine-endopeptidase</fullName>
        <ecNumber evidence="3">3.4.16.4</ecNumber>
    </submittedName>
</protein>
<dbReference type="Gene3D" id="3.40.710.10">
    <property type="entry name" value="DD-peptidase/beta-lactamase superfamily"/>
    <property type="match status" value="1"/>
</dbReference>
<evidence type="ECO:0000256" key="2">
    <source>
        <dbReference type="ARBA" id="ARBA00022801"/>
    </source>
</evidence>
<comment type="caution">
    <text evidence="3">The sequence shown here is derived from an EMBL/GenBank/DDBJ whole genome shotgun (WGS) entry which is preliminary data.</text>
</comment>
<dbReference type="NCBIfam" id="TIGR00666">
    <property type="entry name" value="PBP4"/>
    <property type="match status" value="1"/>
</dbReference>
<comment type="similarity">
    <text evidence="1">Belongs to the peptidase S13 family.</text>
</comment>